<dbReference type="EMBL" id="FNLO01000001">
    <property type="protein sequence ID" value="SDV46140.1"/>
    <property type="molecule type" value="Genomic_DNA"/>
</dbReference>
<gene>
    <name evidence="5" type="ORF">SAMN05216551_101112</name>
</gene>
<evidence type="ECO:0000313" key="5">
    <source>
        <dbReference type="EMBL" id="SDV46140.1"/>
    </source>
</evidence>
<keyword evidence="2" id="KW-0812">Transmembrane</keyword>
<dbReference type="AlphaFoldDB" id="A0A1H2PIL7"/>
<evidence type="ECO:0000256" key="2">
    <source>
        <dbReference type="SAM" id="Phobius"/>
    </source>
</evidence>
<sequence length="820" mass="88032">MRTVGARRAQFVHATRRRFLFATGTVAIALRLVLLAAVGVSAPVGNAVAAPVEASADSGAALNALAEAQRYAAEDMAAAAMSDEALPVDTATGANVATAADATDNVDIAGPVDGGQVDSALRRALQPSGRASLRQRFDQSERILAFLSDVKVERDGSMVVTESIDVFAALREIKRGLQRDFPTIYHRPDGTRVVVGFDVLDVSRDGEPEQFALIRLKNGVRVRIGQPDRMLDYGVHKFVIRYRTTRQLGFFPDFDELYWNVTGNGWTLPIEQAAARITLPAAVPILHTAFYTGPAGARGEAATVREKSPGTVTFVTTAPLAAGEGLTVAASWRKGLIAPPTRAQVLRGFVWDNLALVVCAVAFVLFAVYYFALWFSRRRKRRGTVVPRFEAPAGVSAAGTRYIRTQRYDEQTFVSAMLDLIATGRMKMVRKVRAKPARKRKGALADDSSMQTAMAMAAEQDRAERARRAAASPSGDAAADDDGEGDDADKSVFFEKLEPRRAAPDTVLDSLRTTLFGKQTSIDRERAGRSNLGRAMSSLPDLLQAEHGHLLRPARRPARLGALAWFAWFVLTAWLLHRDSGASGIWMAMPFAAIAVMVLASFVFSIFDRRVSIARVFWTVFSLIPLSGGLMMLAFMLTTGDWLQGVAALLPLLMLPVVMRSFRFLQSYTPAGFVVRDEIDGLRQFLTVAETPRIAMLKTVDEKLALYERFLPYAIALDVGKAWNAAFADLFTDPAAGEAVTLMQSRYGDHDMSSAHGLSGVSLRSLSRDLAPAEVSTPSSSSSPGSSGSWSGSDSSSSSSGSSGGGSSGGGGGGGGGSGW</sequence>
<dbReference type="InterPro" id="IPR018702">
    <property type="entry name" value="DUF2207"/>
</dbReference>
<feature type="compositionally biased region" description="Gly residues" evidence="1">
    <location>
        <begin position="802"/>
        <end position="820"/>
    </location>
</feature>
<dbReference type="STRING" id="1770053.SAMN05216551_101112"/>
<feature type="compositionally biased region" description="Low complexity" evidence="1">
    <location>
        <begin position="779"/>
        <end position="801"/>
    </location>
</feature>
<feature type="compositionally biased region" description="Basic residues" evidence="1">
    <location>
        <begin position="432"/>
        <end position="442"/>
    </location>
</feature>
<accession>A0A1H2PIL7</accession>
<keyword evidence="6" id="KW-1185">Reference proteome</keyword>
<evidence type="ECO:0000256" key="1">
    <source>
        <dbReference type="SAM" id="MobiDB-lite"/>
    </source>
</evidence>
<keyword evidence="2" id="KW-1133">Transmembrane helix</keyword>
<reference evidence="6" key="1">
    <citation type="submission" date="2016-09" db="EMBL/GenBank/DDBJ databases">
        <authorList>
            <person name="Varghese N."/>
            <person name="Submissions S."/>
        </authorList>
    </citation>
    <scope>NUCLEOTIDE SEQUENCE [LARGE SCALE GENOMIC DNA]</scope>
    <source>
        <strain evidence="6">JS23</strain>
    </source>
</reference>
<dbReference type="RefSeq" id="WP_091903533.1">
    <property type="nucleotide sequence ID" value="NZ_FNLO01000001.1"/>
</dbReference>
<dbReference type="Proteomes" id="UP000243719">
    <property type="component" value="Unassembled WGS sequence"/>
</dbReference>
<feature type="domain" description="Predicted membrane protein YciQ-like C-terminal" evidence="4">
    <location>
        <begin position="611"/>
        <end position="727"/>
    </location>
</feature>
<feature type="transmembrane region" description="Helical" evidence="2">
    <location>
        <begin position="583"/>
        <end position="604"/>
    </location>
</feature>
<dbReference type="InterPro" id="IPR048389">
    <property type="entry name" value="YciQ-like_C"/>
</dbReference>
<protein>
    <submittedName>
        <fullName evidence="5">Predicted membrane protein</fullName>
    </submittedName>
</protein>
<dbReference type="OrthoDB" id="9767603at2"/>
<feature type="transmembrane region" description="Helical" evidence="2">
    <location>
        <begin position="560"/>
        <end position="577"/>
    </location>
</feature>
<feature type="compositionally biased region" description="Acidic residues" evidence="1">
    <location>
        <begin position="478"/>
        <end position="487"/>
    </location>
</feature>
<keyword evidence="2" id="KW-0472">Membrane</keyword>
<feature type="transmembrane region" description="Helical" evidence="2">
    <location>
        <begin position="642"/>
        <end position="659"/>
    </location>
</feature>
<dbReference type="Pfam" id="PF20990">
    <property type="entry name" value="DUF2207_C"/>
    <property type="match status" value="1"/>
</dbReference>
<feature type="domain" description="DUF2207" evidence="3">
    <location>
        <begin position="143"/>
        <end position="332"/>
    </location>
</feature>
<feature type="region of interest" description="Disordered" evidence="1">
    <location>
        <begin position="432"/>
        <end position="489"/>
    </location>
</feature>
<evidence type="ECO:0000259" key="4">
    <source>
        <dbReference type="Pfam" id="PF20990"/>
    </source>
</evidence>
<dbReference type="Pfam" id="PF09972">
    <property type="entry name" value="DUF2207"/>
    <property type="match status" value="1"/>
</dbReference>
<evidence type="ECO:0000259" key="3">
    <source>
        <dbReference type="Pfam" id="PF09972"/>
    </source>
</evidence>
<name>A0A1H2PIL7_9BURK</name>
<evidence type="ECO:0000313" key="6">
    <source>
        <dbReference type="Proteomes" id="UP000243719"/>
    </source>
</evidence>
<feature type="region of interest" description="Disordered" evidence="1">
    <location>
        <begin position="769"/>
        <end position="820"/>
    </location>
</feature>
<feature type="transmembrane region" description="Helical" evidence="2">
    <location>
        <begin position="354"/>
        <end position="375"/>
    </location>
</feature>
<organism evidence="5 6">
    <name type="scientific">Chitinasiproducens palmae</name>
    <dbReference type="NCBI Taxonomy" id="1770053"/>
    <lineage>
        <taxon>Bacteria</taxon>
        <taxon>Pseudomonadati</taxon>
        <taxon>Pseudomonadota</taxon>
        <taxon>Betaproteobacteria</taxon>
        <taxon>Burkholderiales</taxon>
        <taxon>Burkholderiaceae</taxon>
        <taxon>Chitinasiproducens</taxon>
    </lineage>
</organism>
<feature type="transmembrane region" description="Helical" evidence="2">
    <location>
        <begin position="616"/>
        <end position="636"/>
    </location>
</feature>
<proteinExistence type="predicted"/>